<dbReference type="Gene3D" id="2.130.10.10">
    <property type="entry name" value="YVTN repeat-like/Quinoprotein amine dehydrogenase"/>
    <property type="match status" value="1"/>
</dbReference>
<dbReference type="InterPro" id="IPR059070">
    <property type="entry name" value="TPR_VPS8_2"/>
</dbReference>
<feature type="region of interest" description="Disordered" evidence="2">
    <location>
        <begin position="1736"/>
        <end position="1770"/>
    </location>
</feature>
<dbReference type="Pfam" id="PF23413">
    <property type="entry name" value="zf_RING_Vps8_fungal"/>
    <property type="match status" value="1"/>
</dbReference>
<feature type="domain" description="Vacuolar protein sorting-associated protein 8 central" evidence="3">
    <location>
        <begin position="877"/>
        <end position="1101"/>
    </location>
</feature>
<feature type="compositionally biased region" description="Polar residues" evidence="2">
    <location>
        <begin position="1736"/>
        <end position="1754"/>
    </location>
</feature>
<dbReference type="GO" id="GO:0006623">
    <property type="term" value="P:protein targeting to vacuole"/>
    <property type="evidence" value="ECO:0007669"/>
    <property type="project" value="InterPro"/>
</dbReference>
<dbReference type="GO" id="GO:0030897">
    <property type="term" value="C:HOPS complex"/>
    <property type="evidence" value="ECO:0007669"/>
    <property type="project" value="TreeGrafter"/>
</dbReference>
<dbReference type="PANTHER" id="PTHR12616:SF8">
    <property type="entry name" value="VACUOLAR PROTEIN SORTING-ASSOCIATED PROTEIN 8 HOMOLOG"/>
    <property type="match status" value="1"/>
</dbReference>
<evidence type="ECO:0000259" key="4">
    <source>
        <dbReference type="Pfam" id="PF25066"/>
    </source>
</evidence>
<dbReference type="InterPro" id="IPR036322">
    <property type="entry name" value="WD40_repeat_dom_sf"/>
</dbReference>
<dbReference type="InterPro" id="IPR015943">
    <property type="entry name" value="WD40/YVTN_repeat-like_dom_sf"/>
</dbReference>
<comment type="similarity">
    <text evidence="1">Belongs to the VPS8 family.</text>
</comment>
<feature type="domain" description="VPS8-like TPR-like repeats" evidence="4">
    <location>
        <begin position="1460"/>
        <end position="1654"/>
    </location>
</feature>
<feature type="compositionally biased region" description="Acidic residues" evidence="2">
    <location>
        <begin position="96"/>
        <end position="107"/>
    </location>
</feature>
<evidence type="ECO:0000259" key="3">
    <source>
        <dbReference type="Pfam" id="PF12816"/>
    </source>
</evidence>
<feature type="compositionally biased region" description="Low complexity" evidence="2">
    <location>
        <begin position="298"/>
        <end position="314"/>
    </location>
</feature>
<evidence type="ECO:0000256" key="1">
    <source>
        <dbReference type="ARBA" id="ARBA00009422"/>
    </source>
</evidence>
<feature type="region of interest" description="Disordered" evidence="2">
    <location>
        <begin position="296"/>
        <end position="317"/>
    </location>
</feature>
<reference evidence="5" key="1">
    <citation type="submission" date="2021-06" db="EMBL/GenBank/DDBJ databases">
        <authorList>
            <person name="Kallberg Y."/>
            <person name="Tangrot J."/>
            <person name="Rosling A."/>
        </authorList>
    </citation>
    <scope>NUCLEOTIDE SEQUENCE</scope>
    <source>
        <strain evidence="5">MA453B</strain>
    </source>
</reference>
<dbReference type="Pfam" id="PF25066">
    <property type="entry name" value="TPR_VPS8_2"/>
    <property type="match status" value="1"/>
</dbReference>
<gene>
    <name evidence="5" type="ORF">DERYTH_LOCUS137</name>
</gene>
<feature type="compositionally biased region" description="Low complexity" evidence="2">
    <location>
        <begin position="1756"/>
        <end position="1770"/>
    </location>
</feature>
<dbReference type="InterPro" id="IPR045111">
    <property type="entry name" value="Vps41/Vps8"/>
</dbReference>
<dbReference type="Pfam" id="PF23410">
    <property type="entry name" value="Beta-prop_VPS8"/>
    <property type="match status" value="1"/>
</dbReference>
<dbReference type="PANTHER" id="PTHR12616">
    <property type="entry name" value="VACUOLAR PROTEIN SORTING VPS41"/>
    <property type="match status" value="1"/>
</dbReference>
<comment type="caution">
    <text evidence="5">The sequence shown here is derived from an EMBL/GenBank/DDBJ whole genome shotgun (WGS) entry which is preliminary data.</text>
</comment>
<evidence type="ECO:0000256" key="2">
    <source>
        <dbReference type="SAM" id="MobiDB-lite"/>
    </source>
</evidence>
<feature type="region of interest" description="Disordered" evidence="2">
    <location>
        <begin position="1682"/>
        <end position="1714"/>
    </location>
</feature>
<evidence type="ECO:0000313" key="5">
    <source>
        <dbReference type="EMBL" id="CAG8445038.1"/>
    </source>
</evidence>
<dbReference type="InterPro" id="IPR025941">
    <property type="entry name" value="Vps8_central_dom"/>
</dbReference>
<keyword evidence="6" id="KW-1185">Reference proteome</keyword>
<dbReference type="Pfam" id="PF12816">
    <property type="entry name" value="TPR_Vps8"/>
    <property type="match status" value="1"/>
</dbReference>
<dbReference type="Proteomes" id="UP000789405">
    <property type="component" value="Unassembled WGS sequence"/>
</dbReference>
<accession>A0A9N8V6S8</accession>
<feature type="region of interest" description="Disordered" evidence="2">
    <location>
        <begin position="90"/>
        <end position="123"/>
    </location>
</feature>
<dbReference type="GO" id="GO:0005770">
    <property type="term" value="C:late endosome"/>
    <property type="evidence" value="ECO:0007669"/>
    <property type="project" value="TreeGrafter"/>
</dbReference>
<sequence>MTSTTIGTEKYDTLLKQIFESEDEDIGKNFSVTTNGHSEGPLPPELEAALEDTTQAEQYLNNLKIKVEAWKAAGLPGAMKRAFELLSEDRITDGTGVEEDDDTDGSNDEPSTPIMEVQDPHSQPKIAEGSISRLVNGVSSLVDIEKCFKGLLIPELDLTTTPESKIKATLNELYKLQEDLQIHLQGGPLADPATLGIQRRKKVSDLLEKVMKEAALYEEFVNRERILNESDASSEEEFQDSETLDTESGIHYFEDSFSDISRRSTTTTSTAPLSPRSLKPIDPTLIRLRTVSNASAPSMRSRISSRQSRSSSPSVLGLEDMGLLSPPEPREAFRWSPLQKISDHLYSQEVRHNAGLVTVLAVSNIIAVGTTRGLVMVYDYSQNLKCILGSTVNALEHGAVTSLAVSSDHTQIISGHAQGYILIWDIQRPLSPSRNIAPISTAVAAGGGKEGHIRGSTILHVGFVGIRKNEKNGIVSGDNKGMAFYHNLYKVMMVNATETTRILGRYPVSISTHETPVASKPNRPSTVFALAPLPLGQQHGSESFGLVAMLTPYKMIIVSTKPTTQTQHKCVKPKNVSSDSTLPSKSTSGCLAWFPATKFQPDMVLDPLLAFSWGNQLIILKIITVSSTIPETLKKRRSERDVRLEFRKIGEWKGINSIVGLQWLSSQILLILTSTEDVIVFDPRHMQESEQSNIRQRSLVYHDRFSSLLKDLSEDSNGQIESIRTSTTMDLAYYHSLNVYKGKVFLLGVHQIFAGSLLSWADRIFALVESGDFLDGISLATTFYNGTSSQTILGLPDDEETRHEIVGEKLMELLITSINHALPHERTLHGMIDENNSTVLLKDLATACIEACLSMHREDFLFSDVYERYAEAHAKGILLEVLEPYILEDKITDLPPEVMKDLVTHYRERGMLQRVEECIWHINPQCLDIDQVVKLCRSEKLYDALTYVWNRSMVDYVSPAVELLAVIRKIVILEKRKKKKNRFSISSGSNNSLTEPNILDGEDLGTMKMNAHKFYMYMSNILTGHTYPNGAPLNEVEANEARTTLYSFIFSGRCVVWPRQGGKLILTAEDEINGPEPTYPYLRLFLRFDTKAFLQALEIAFEDSYLNGVEIIMNGNDYYEEEIPGKIINRQLLVNILLEVMTETSEFTQTDMSYLYCFVARNLSKYPQFLLLSPTSIQNLLIKLSNDNDLRTREERQLSVECLLSIYTPQEENKMVILYENAGFWRVLEHVYKAEKKYGPLITTYLKDPDRKIEVFDCIRGLLNPCSKLTEKQHLEVLETIMSHIEEIVDIDGEQTASIIKMYFDGDHQTVIKSLGSSARRFTYLRGLLEPSQDDAIIGEHARIQMVEEQVISAESLDPSIITPEIHEQYISLLCKFDPTGVYHYLQTHQDAYRLEKVLPICESAGIVDAVVWILEKSGNAMGALDKILEIVQEKRLDILALVEDKKDSRDDQWTLIEKTKIETSLMKLKGVLKIGILLCENSYRRATLTNGSEVLALPQMSRANESETELLWFKLLDTFLDATKAVSSSVIPPIPTLMSEKLLANGQLSSFEMPRSAIPPHIANHLVTTFKSYVQSIVRSLLLATSSPYVSFPRLLLRFIQSQAKRNSTVSDFRDIFAGMIDTYKYEGQLLAMTNRLFEKDLFRGVAGVVRQRGKGWRPRRGTCEVCGGQFWGTDMNPLTLRTAPGRSSSEKETTHSSTISNPANIADAITSEEETPYDIERAITNMELPEDQGDLQSVLDQSDEASTSQNSLFPLPSSPKQQPTSPTVQENDLLLFRCGHGYHRRCLETEANVSTEDESETKCTVCQTERRRESIVPFEIRRGSLDNSTGKNKGKDRLVSI</sequence>
<dbReference type="EMBL" id="CAJVPY010000025">
    <property type="protein sequence ID" value="CAG8445038.1"/>
    <property type="molecule type" value="Genomic_DNA"/>
</dbReference>
<evidence type="ECO:0000313" key="6">
    <source>
        <dbReference type="Proteomes" id="UP000789405"/>
    </source>
</evidence>
<name>A0A9N8V6S8_9GLOM</name>
<protein>
    <submittedName>
        <fullName evidence="5">19163_t:CDS:1</fullName>
    </submittedName>
</protein>
<dbReference type="OrthoDB" id="289913at2759"/>
<proteinExistence type="inferred from homology"/>
<dbReference type="SUPFAM" id="SSF50978">
    <property type="entry name" value="WD40 repeat-like"/>
    <property type="match status" value="1"/>
</dbReference>
<dbReference type="GO" id="GO:0034058">
    <property type="term" value="P:endosomal vesicle fusion"/>
    <property type="evidence" value="ECO:0007669"/>
    <property type="project" value="TreeGrafter"/>
</dbReference>
<organism evidence="5 6">
    <name type="scientific">Dentiscutata erythropus</name>
    <dbReference type="NCBI Taxonomy" id="1348616"/>
    <lineage>
        <taxon>Eukaryota</taxon>
        <taxon>Fungi</taxon>
        <taxon>Fungi incertae sedis</taxon>
        <taxon>Mucoromycota</taxon>
        <taxon>Glomeromycotina</taxon>
        <taxon>Glomeromycetes</taxon>
        <taxon>Diversisporales</taxon>
        <taxon>Gigasporaceae</taxon>
        <taxon>Dentiscutata</taxon>
    </lineage>
</organism>